<evidence type="ECO:0000313" key="7">
    <source>
        <dbReference type="Proteomes" id="UP000180113"/>
    </source>
</evidence>
<dbReference type="Proteomes" id="UP000179441">
    <property type="component" value="Unassembled WGS sequence"/>
</dbReference>
<evidence type="ECO:0008006" key="9">
    <source>
        <dbReference type="Google" id="ProtNLM"/>
    </source>
</evidence>
<proteinExistence type="predicted"/>
<sequence length="74" mass="7651">MTAQRVTVTIEERDFDGTVAALRAAGMAGMQVHREIGVVSGDIANAAALVDIPGVMVVEPEGRTHIAPPNAGIQ</sequence>
<protein>
    <recommendedName>
        <fullName evidence="9">Ketohydroxyglutarate aldolase</fullName>
    </recommendedName>
</protein>
<gene>
    <name evidence="1" type="ORF">BKG62_10980</name>
    <name evidence="2" type="ORF">BKG82_20770</name>
    <name evidence="3" type="ORF">BKG84_16460</name>
    <name evidence="4" type="ORF">FJK96_20335</name>
</gene>
<dbReference type="EMBL" id="MLHW01000009">
    <property type="protein sequence ID" value="OHT51427.1"/>
    <property type="molecule type" value="Genomic_DNA"/>
</dbReference>
<name>A0A0E3XQ09_MYCCH</name>
<dbReference type="Proteomes" id="UP000180113">
    <property type="component" value="Unassembled WGS sequence"/>
</dbReference>
<dbReference type="Proteomes" id="UP000317728">
    <property type="component" value="Chromosome"/>
</dbReference>
<dbReference type="AlphaFoldDB" id="A0A0E3XQ09"/>
<dbReference type="RefSeq" id="WP_044105109.1">
    <property type="nucleotide sequence ID" value="NZ_CP010946.1"/>
</dbReference>
<evidence type="ECO:0000313" key="6">
    <source>
        <dbReference type="Proteomes" id="UP000180043"/>
    </source>
</evidence>
<evidence type="ECO:0000313" key="1">
    <source>
        <dbReference type="EMBL" id="OHT51427.1"/>
    </source>
</evidence>
<dbReference type="Proteomes" id="UP000180043">
    <property type="component" value="Unassembled WGS sequence"/>
</dbReference>
<reference evidence="4 8" key="3">
    <citation type="submission" date="2019-06" db="EMBL/GenBank/DDBJ databases">
        <title>Whole geneome sequnce of Mycobacteroides chelonae M77 isolated from bovine milk from Meghalaya, India.</title>
        <authorList>
            <person name="Vise E."/>
            <person name="Das S."/>
            <person name="Garg A."/>
            <person name="Ghatak S."/>
            <person name="Shakuntala I."/>
            <person name="Milton A.A.P."/>
            <person name="Karam A."/>
            <person name="Sanjukta R."/>
            <person name="Puro K."/>
            <person name="Sen A."/>
        </authorList>
    </citation>
    <scope>NUCLEOTIDE SEQUENCE [LARGE SCALE GENOMIC DNA]</scope>
    <source>
        <strain evidence="4 8">M77</strain>
    </source>
</reference>
<evidence type="ECO:0000313" key="2">
    <source>
        <dbReference type="EMBL" id="OHU51098.1"/>
    </source>
</evidence>
<reference evidence="5 6" key="2">
    <citation type="submission" date="2016-10" db="EMBL/GenBank/DDBJ databases">
        <title>Evaluation of Human, Veterinary and Environmental Mycobacterium chelonae Isolates by Core Genome Phylogenomic Analysis, Targeted Gene Comparison, and Anti-microbial Susceptibility Patterns: A Tale of Mistaken Identities.</title>
        <authorList>
            <person name="Fogelson S.B."/>
            <person name="Camus A.C."/>
            <person name="Lorenz W."/>
            <person name="Vasireddy R."/>
            <person name="Vasireddy S."/>
            <person name="Smith T."/>
            <person name="Brown-Elliott B.A."/>
            <person name="Wallace R.J.Jr."/>
            <person name="Hasan N.A."/>
            <person name="Reischl U."/>
            <person name="Sanchez S."/>
        </authorList>
    </citation>
    <scope>NUCLEOTIDE SEQUENCE [LARGE SCALE GENOMIC DNA]</scope>
    <source>
        <strain evidence="2 6">15515</strain>
        <strain evidence="3 5">15518</strain>
    </source>
</reference>
<dbReference type="EMBL" id="MLIS01000001">
    <property type="protein sequence ID" value="OHU79744.1"/>
    <property type="molecule type" value="Genomic_DNA"/>
</dbReference>
<accession>A0A0E3XQ09</accession>
<evidence type="ECO:0000313" key="8">
    <source>
        <dbReference type="Proteomes" id="UP000317728"/>
    </source>
</evidence>
<dbReference type="EMBL" id="MLIQ01000023">
    <property type="protein sequence ID" value="OHU51098.1"/>
    <property type="molecule type" value="Genomic_DNA"/>
</dbReference>
<evidence type="ECO:0000313" key="4">
    <source>
        <dbReference type="EMBL" id="QDF72280.1"/>
    </source>
</evidence>
<dbReference type="EMBL" id="CP041150">
    <property type="protein sequence ID" value="QDF72280.1"/>
    <property type="molecule type" value="Genomic_DNA"/>
</dbReference>
<reference evidence="1 7" key="1">
    <citation type="submission" date="2016-10" db="EMBL/GenBank/DDBJ databases">
        <title>Evaluation of Human, Animal and Environmental Mycobacterium chelonae Isolates by Core Genome Phylogenomic Analysis, Targeted Gene Comparison, and Anti-microbial Susceptibility Patterns: A Tale of Mistaken Identities.</title>
        <authorList>
            <person name="Fogelson S.B."/>
            <person name="Camus A.C."/>
            <person name="Lorenz W."/>
            <person name="Vasireddy R."/>
            <person name="Vasireddy S."/>
            <person name="Smith T."/>
            <person name="Brown-Elliott B.A."/>
            <person name="Wallace R.J.Jr."/>
            <person name="Hasan N.A."/>
            <person name="Reischl U."/>
            <person name="Sanchez S."/>
        </authorList>
    </citation>
    <scope>NUCLEOTIDE SEQUENCE [LARGE SCALE GENOMIC DNA]</scope>
    <source>
        <strain evidence="1 7">42895</strain>
    </source>
</reference>
<dbReference type="PATRIC" id="fig|1774.35.peg.3890"/>
<organism evidence="2 6">
    <name type="scientific">Mycobacteroides chelonae</name>
    <name type="common">Mycobacterium chelonae</name>
    <dbReference type="NCBI Taxonomy" id="1774"/>
    <lineage>
        <taxon>Bacteria</taxon>
        <taxon>Bacillati</taxon>
        <taxon>Actinomycetota</taxon>
        <taxon>Actinomycetes</taxon>
        <taxon>Mycobacteriales</taxon>
        <taxon>Mycobacteriaceae</taxon>
        <taxon>Mycobacteroides</taxon>
    </lineage>
</organism>
<keyword evidence="5" id="KW-1185">Reference proteome</keyword>
<evidence type="ECO:0000313" key="3">
    <source>
        <dbReference type="EMBL" id="OHU79744.1"/>
    </source>
</evidence>
<dbReference type="OrthoDB" id="4743358at2"/>
<dbReference type="GeneID" id="31681469"/>
<evidence type="ECO:0000313" key="5">
    <source>
        <dbReference type="Proteomes" id="UP000179441"/>
    </source>
</evidence>
<dbReference type="HOGENOM" id="CLU_2683898_0_0_11"/>